<feature type="compositionally biased region" description="Acidic residues" evidence="1">
    <location>
        <begin position="238"/>
        <end position="247"/>
    </location>
</feature>
<feature type="region of interest" description="Disordered" evidence="1">
    <location>
        <begin position="228"/>
        <end position="247"/>
    </location>
</feature>
<protein>
    <recommendedName>
        <fullName evidence="4">Pilus assembly protein</fullName>
    </recommendedName>
</protein>
<dbReference type="Proteomes" id="UP000218272">
    <property type="component" value="Chromosome SCLO_1"/>
</dbReference>
<accession>A0A1E1F0V5</accession>
<gene>
    <name evidence="2" type="ORF">SCLO_1011090</name>
</gene>
<organism evidence="2 3">
    <name type="scientific">Sphingobium cloacae</name>
    <dbReference type="NCBI Taxonomy" id="120107"/>
    <lineage>
        <taxon>Bacteria</taxon>
        <taxon>Pseudomonadati</taxon>
        <taxon>Pseudomonadota</taxon>
        <taxon>Alphaproteobacteria</taxon>
        <taxon>Sphingomonadales</taxon>
        <taxon>Sphingomonadaceae</taxon>
        <taxon>Sphingobium</taxon>
    </lineage>
</organism>
<dbReference type="EMBL" id="AP017655">
    <property type="protein sequence ID" value="BAV64149.1"/>
    <property type="molecule type" value="Genomic_DNA"/>
</dbReference>
<reference evidence="2 3" key="1">
    <citation type="submission" date="2016-10" db="EMBL/GenBank/DDBJ databases">
        <title>Complete Genome Sequence of the Nonylphenol-Degrading Bacterium Sphingobium cloacae JCM 10874T.</title>
        <authorList>
            <person name="Ootsuka M."/>
            <person name="Nishizawa T."/>
            <person name="Ohta H."/>
        </authorList>
    </citation>
    <scope>NUCLEOTIDE SEQUENCE [LARGE SCALE GENOMIC DNA]</scope>
    <source>
        <strain evidence="2 3">JCM 10874</strain>
    </source>
</reference>
<dbReference type="AlphaFoldDB" id="A0A1E1F0V5"/>
<dbReference type="RefSeq" id="WP_123905454.1">
    <property type="nucleotide sequence ID" value="NZ_AP017655.1"/>
</dbReference>
<sequence length="247" mass="26902">MPVPFRAIHSGPAGWLHRQGNRLRDRLRRLGRDRSGLALVEFALSLPILLILTSSGLELANYVITTKRIGEIAVLIADNASRMGAQSAINNRPISEAEINDVFIGADMQGSGLNLATQSRIILSSLQQNEEGGQWIKWQRCFGTLPHPSSYGDEDEGRTGTSFLGMGPPNSRVTAAPNSAVMVVEISYRYQRIIPLIALPLNDISEVAAFNVRDSRDLTEIYNTENVTPSTCGTPAAEQEEAEEGEG</sequence>
<keyword evidence="3" id="KW-1185">Reference proteome</keyword>
<evidence type="ECO:0000313" key="2">
    <source>
        <dbReference type="EMBL" id="BAV64149.1"/>
    </source>
</evidence>
<evidence type="ECO:0000256" key="1">
    <source>
        <dbReference type="SAM" id="MobiDB-lite"/>
    </source>
</evidence>
<proteinExistence type="predicted"/>
<dbReference type="KEGG" id="sclo:SCLO_1011090"/>
<evidence type="ECO:0008006" key="4">
    <source>
        <dbReference type="Google" id="ProtNLM"/>
    </source>
</evidence>
<name>A0A1E1F0V5_9SPHN</name>
<dbReference type="OrthoDB" id="7432392at2"/>
<evidence type="ECO:0000313" key="3">
    <source>
        <dbReference type="Proteomes" id="UP000218272"/>
    </source>
</evidence>